<keyword evidence="2" id="KW-1185">Reference proteome</keyword>
<organism evidence="1 2">
    <name type="scientific">Brevundimonas basaltis</name>
    <dbReference type="NCBI Taxonomy" id="472166"/>
    <lineage>
        <taxon>Bacteria</taxon>
        <taxon>Pseudomonadati</taxon>
        <taxon>Pseudomonadota</taxon>
        <taxon>Alphaproteobacteria</taxon>
        <taxon>Caulobacterales</taxon>
        <taxon>Caulobacteraceae</taxon>
        <taxon>Brevundimonas</taxon>
    </lineage>
</organism>
<proteinExistence type="predicted"/>
<name>A0A7W8HZK4_9CAUL</name>
<dbReference type="Proteomes" id="UP000566663">
    <property type="component" value="Unassembled WGS sequence"/>
</dbReference>
<comment type="caution">
    <text evidence="1">The sequence shown here is derived from an EMBL/GenBank/DDBJ whole genome shotgun (WGS) entry which is preliminary data.</text>
</comment>
<reference evidence="1 2" key="1">
    <citation type="submission" date="2020-08" db="EMBL/GenBank/DDBJ databases">
        <title>Genomic Encyclopedia of Type Strains, Phase IV (KMG-IV): sequencing the most valuable type-strain genomes for metagenomic binning, comparative biology and taxonomic classification.</title>
        <authorList>
            <person name="Goeker M."/>
        </authorList>
    </citation>
    <scope>NUCLEOTIDE SEQUENCE [LARGE SCALE GENOMIC DNA]</scope>
    <source>
        <strain evidence="1 2">DSM 25335</strain>
    </source>
</reference>
<dbReference type="RefSeq" id="WP_183255668.1">
    <property type="nucleotide sequence ID" value="NZ_BAAAFF010000001.1"/>
</dbReference>
<dbReference type="EMBL" id="JACHFZ010000005">
    <property type="protein sequence ID" value="MBB5292834.1"/>
    <property type="molecule type" value="Genomic_DNA"/>
</dbReference>
<protein>
    <submittedName>
        <fullName evidence="1">Uncharacterized protein</fullName>
    </submittedName>
</protein>
<evidence type="ECO:0000313" key="2">
    <source>
        <dbReference type="Proteomes" id="UP000566663"/>
    </source>
</evidence>
<accession>A0A7W8HZK4</accession>
<dbReference type="AlphaFoldDB" id="A0A7W8HZK4"/>
<evidence type="ECO:0000313" key="1">
    <source>
        <dbReference type="EMBL" id="MBB5292834.1"/>
    </source>
</evidence>
<sequence>MGVFLQSLRDGGPSHAVEKSDDGFVVLPRRRTDRAAFNALAREVMEHAGDDYVALPRYDGPANYDRVFIIPIEG</sequence>
<gene>
    <name evidence="1" type="ORF">HNQ67_002371</name>
</gene>